<evidence type="ECO:0000256" key="6">
    <source>
        <dbReference type="ARBA" id="ARBA00022982"/>
    </source>
</evidence>
<dbReference type="EMBL" id="FNVD01000004">
    <property type="protein sequence ID" value="SEF73451.1"/>
    <property type="molecule type" value="Genomic_DNA"/>
</dbReference>
<evidence type="ECO:0000256" key="7">
    <source>
        <dbReference type="ARBA" id="ARBA00023004"/>
    </source>
</evidence>
<dbReference type="RefSeq" id="WP_104007257.1">
    <property type="nucleotide sequence ID" value="NZ_FNVD01000004.1"/>
</dbReference>
<dbReference type="PANTHER" id="PTHR35008">
    <property type="entry name" value="BLL4482 PROTEIN-RELATED"/>
    <property type="match status" value="1"/>
</dbReference>
<evidence type="ECO:0000259" key="10">
    <source>
        <dbReference type="PROSITE" id="PS51007"/>
    </source>
</evidence>
<comment type="cofactor">
    <cofactor evidence="1">
        <name>heme c</name>
        <dbReference type="ChEBI" id="CHEBI:61717"/>
    </cofactor>
</comment>
<proteinExistence type="predicted"/>
<keyword evidence="9" id="KW-0472">Membrane</keyword>
<sequence>MTRNTTVLAGAAIVLAAAGMFYIAGRSPQPSGRAPDIQAGRLLYAENCASCHGANLEGQPNWRTPRPDGTYPAPPHDETGHTWHHGDGLLFDYTKLGGQEMLKRMGAGDAKSGMPGFGDSLSDDQIRDILAFIQSTWPERVREIQAQRTRAERQKGN</sequence>
<evidence type="ECO:0000256" key="3">
    <source>
        <dbReference type="ARBA" id="ARBA00022617"/>
    </source>
</evidence>
<evidence type="ECO:0000313" key="11">
    <source>
        <dbReference type="EMBL" id="SEF73451.1"/>
    </source>
</evidence>
<dbReference type="GO" id="GO:0009055">
    <property type="term" value="F:electron transfer activity"/>
    <property type="evidence" value="ECO:0007669"/>
    <property type="project" value="InterPro"/>
</dbReference>
<dbReference type="Proteomes" id="UP000236742">
    <property type="component" value="Unassembled WGS sequence"/>
</dbReference>
<dbReference type="GO" id="GO:0020037">
    <property type="term" value="F:heme binding"/>
    <property type="evidence" value="ECO:0007669"/>
    <property type="project" value="InterPro"/>
</dbReference>
<dbReference type="SUPFAM" id="SSF46626">
    <property type="entry name" value="Cytochrome c"/>
    <property type="match status" value="1"/>
</dbReference>
<keyword evidence="9" id="KW-1133">Transmembrane helix</keyword>
<keyword evidence="4" id="KW-0679">Respiratory chain</keyword>
<evidence type="ECO:0000256" key="2">
    <source>
        <dbReference type="ARBA" id="ARBA00022448"/>
    </source>
</evidence>
<keyword evidence="7 8" id="KW-0408">Iron</keyword>
<evidence type="ECO:0000256" key="5">
    <source>
        <dbReference type="ARBA" id="ARBA00022723"/>
    </source>
</evidence>
<name>A0A1H5UGG8_9RHOB</name>
<dbReference type="PROSITE" id="PS51007">
    <property type="entry name" value="CYTC"/>
    <property type="match status" value="1"/>
</dbReference>
<dbReference type="InterPro" id="IPR009056">
    <property type="entry name" value="Cyt_c-like_dom"/>
</dbReference>
<gene>
    <name evidence="11" type="ORF">SAMN05421751_10411</name>
</gene>
<dbReference type="AlphaFoldDB" id="A0A1H5UGG8"/>
<evidence type="ECO:0000256" key="4">
    <source>
        <dbReference type="ARBA" id="ARBA00022660"/>
    </source>
</evidence>
<reference evidence="11 12" key="1">
    <citation type="submission" date="2016-10" db="EMBL/GenBank/DDBJ databases">
        <authorList>
            <person name="de Groot N.N."/>
        </authorList>
    </citation>
    <scope>NUCLEOTIDE SEQUENCE [LARGE SCALE GENOMIC DNA]</scope>
    <source>
        <strain evidence="11 12">DSM 23413</strain>
    </source>
</reference>
<dbReference type="Gene3D" id="1.10.760.10">
    <property type="entry name" value="Cytochrome c-like domain"/>
    <property type="match status" value="1"/>
</dbReference>
<protein>
    <submittedName>
        <fullName evidence="11">Cytochrome C oxidase, cbb3-type, subunit III</fullName>
    </submittedName>
</protein>
<keyword evidence="5 8" id="KW-0479">Metal-binding</keyword>
<keyword evidence="6" id="KW-0249">Electron transport</keyword>
<dbReference type="Pfam" id="PF00034">
    <property type="entry name" value="Cytochrom_C"/>
    <property type="match status" value="1"/>
</dbReference>
<accession>A0A1H5UGG8</accession>
<dbReference type="InterPro" id="IPR036909">
    <property type="entry name" value="Cyt_c-like_dom_sf"/>
</dbReference>
<organism evidence="11 12">
    <name type="scientific">Jhaorihella thermophila</name>
    <dbReference type="NCBI Taxonomy" id="488547"/>
    <lineage>
        <taxon>Bacteria</taxon>
        <taxon>Pseudomonadati</taxon>
        <taxon>Pseudomonadota</taxon>
        <taxon>Alphaproteobacteria</taxon>
        <taxon>Rhodobacterales</taxon>
        <taxon>Paracoccaceae</taxon>
        <taxon>Jhaorihella</taxon>
    </lineage>
</organism>
<dbReference type="PANTHER" id="PTHR35008:SF4">
    <property type="entry name" value="BLL4482 PROTEIN"/>
    <property type="match status" value="1"/>
</dbReference>
<keyword evidence="12" id="KW-1185">Reference proteome</keyword>
<keyword evidence="9" id="KW-0812">Transmembrane</keyword>
<keyword evidence="2" id="KW-0813">Transport</keyword>
<feature type="transmembrane region" description="Helical" evidence="9">
    <location>
        <begin position="6"/>
        <end position="24"/>
    </location>
</feature>
<dbReference type="InterPro" id="IPR008168">
    <property type="entry name" value="Cyt_C_IC"/>
</dbReference>
<dbReference type="OrthoDB" id="9811281at2"/>
<evidence type="ECO:0000256" key="1">
    <source>
        <dbReference type="ARBA" id="ARBA00001926"/>
    </source>
</evidence>
<feature type="domain" description="Cytochrome c" evidence="10">
    <location>
        <begin position="35"/>
        <end position="137"/>
    </location>
</feature>
<dbReference type="PRINTS" id="PR00605">
    <property type="entry name" value="CYTCHROMECIC"/>
</dbReference>
<evidence type="ECO:0000256" key="9">
    <source>
        <dbReference type="SAM" id="Phobius"/>
    </source>
</evidence>
<dbReference type="InterPro" id="IPR051459">
    <property type="entry name" value="Cytochrome_c-type_DH"/>
</dbReference>
<keyword evidence="3 8" id="KW-0349">Heme</keyword>
<dbReference type="GO" id="GO:0005506">
    <property type="term" value="F:iron ion binding"/>
    <property type="evidence" value="ECO:0007669"/>
    <property type="project" value="InterPro"/>
</dbReference>
<evidence type="ECO:0000256" key="8">
    <source>
        <dbReference type="PROSITE-ProRule" id="PRU00433"/>
    </source>
</evidence>
<evidence type="ECO:0000313" key="12">
    <source>
        <dbReference type="Proteomes" id="UP000236742"/>
    </source>
</evidence>